<keyword evidence="2" id="KW-0067">ATP-binding</keyword>
<dbReference type="PANTHER" id="PTHR16305:SF28">
    <property type="entry name" value="GUANYLATE CYCLASE DOMAIN-CONTAINING PROTEIN"/>
    <property type="match status" value="1"/>
</dbReference>
<dbReference type="AlphaFoldDB" id="K0RMG5"/>
<sequence>MVTLVGDEEIMGDLRRVTKCHLSCVFSDDIYALETTIKMLCKFGQSVGTLEKEGYLFGSELYLQAILVVLLVVTDDVFNNITNALLNFLGKVPMDKRMRNSSLILIDGNDSTELDEQVSTQTTALPNHQSGERRIRCNQERSYHQEGIEDAFEIDDLTISFPAFSGLLTFYRDSPIGANKSQETFLANMFVAVTREANEPVHLLRTKCVLSHLYLKHGDVDKALEECEGIKNMYDHDKQSVELATQYGMDWALICICTMASTYLFRGKLAQAQANIDFLRLQMNRLDEFKSSTKAMSKGNVASYYFRLGEYEKAAEIANGIIATDYGYFFKALGRLQEELANRNVALHVKREFYTGADDDADLLSVLSTDLVIKIRHKRPMLDQSAETLVDTGIDATKAALCECRIRNLDLKHPHDKDTTREQFRYAQAGLVYLKQTLGQTDANNHERRKNYLMGLYQQARLLSWHEKLADSLRDEIRVGDTSDILQIIGDETETARRSLKECEELSFEYGYPYMLMLVGNLYSDLGDIPKGNSLVQRAIGEMGDQNMIRIQQILERHRFRATT</sequence>
<dbReference type="InterPro" id="IPR011990">
    <property type="entry name" value="TPR-like_helical_dom_sf"/>
</dbReference>
<comment type="caution">
    <text evidence="3">The sequence shown here is derived from an EMBL/GenBank/DDBJ whole genome shotgun (WGS) entry which is preliminary data.</text>
</comment>
<gene>
    <name evidence="3" type="ORF">THAOC_25398</name>
</gene>
<keyword evidence="1" id="KW-0547">Nucleotide-binding</keyword>
<dbReference type="GO" id="GO:0004016">
    <property type="term" value="F:adenylate cyclase activity"/>
    <property type="evidence" value="ECO:0007669"/>
    <property type="project" value="TreeGrafter"/>
</dbReference>
<dbReference type="EMBL" id="AGNL01035034">
    <property type="protein sequence ID" value="EJK54928.1"/>
    <property type="molecule type" value="Genomic_DNA"/>
</dbReference>
<dbReference type="Proteomes" id="UP000266841">
    <property type="component" value="Unassembled WGS sequence"/>
</dbReference>
<dbReference type="GO" id="GO:0005524">
    <property type="term" value="F:ATP binding"/>
    <property type="evidence" value="ECO:0007669"/>
    <property type="project" value="UniProtKB-KW"/>
</dbReference>
<dbReference type="eggNOG" id="ENOG502RUM4">
    <property type="taxonomic scope" value="Eukaryota"/>
</dbReference>
<evidence type="ECO:0000313" key="4">
    <source>
        <dbReference type="Proteomes" id="UP000266841"/>
    </source>
</evidence>
<dbReference type="GO" id="GO:0005737">
    <property type="term" value="C:cytoplasm"/>
    <property type="evidence" value="ECO:0007669"/>
    <property type="project" value="TreeGrafter"/>
</dbReference>
<keyword evidence="4" id="KW-1185">Reference proteome</keyword>
<proteinExistence type="predicted"/>
<dbReference type="PANTHER" id="PTHR16305">
    <property type="entry name" value="TESTICULAR SOLUBLE ADENYLYL CYCLASE"/>
    <property type="match status" value="1"/>
</dbReference>
<dbReference type="Gene3D" id="1.25.40.10">
    <property type="entry name" value="Tetratricopeptide repeat domain"/>
    <property type="match status" value="1"/>
</dbReference>
<dbReference type="SUPFAM" id="SSF48452">
    <property type="entry name" value="TPR-like"/>
    <property type="match status" value="1"/>
</dbReference>
<protein>
    <submittedName>
        <fullName evidence="3">Uncharacterized protein</fullName>
    </submittedName>
</protein>
<accession>K0RMG5</accession>
<organism evidence="3 4">
    <name type="scientific">Thalassiosira oceanica</name>
    <name type="common">Marine diatom</name>
    <dbReference type="NCBI Taxonomy" id="159749"/>
    <lineage>
        <taxon>Eukaryota</taxon>
        <taxon>Sar</taxon>
        <taxon>Stramenopiles</taxon>
        <taxon>Ochrophyta</taxon>
        <taxon>Bacillariophyta</taxon>
        <taxon>Coscinodiscophyceae</taxon>
        <taxon>Thalassiosirophycidae</taxon>
        <taxon>Thalassiosirales</taxon>
        <taxon>Thalassiosiraceae</taxon>
        <taxon>Thalassiosira</taxon>
    </lineage>
</organism>
<dbReference type="OrthoDB" id="54402at2759"/>
<evidence type="ECO:0000256" key="2">
    <source>
        <dbReference type="ARBA" id="ARBA00022840"/>
    </source>
</evidence>
<evidence type="ECO:0000313" key="3">
    <source>
        <dbReference type="EMBL" id="EJK54928.1"/>
    </source>
</evidence>
<reference evidence="3 4" key="1">
    <citation type="journal article" date="2012" name="Genome Biol.">
        <title>Genome and low-iron response of an oceanic diatom adapted to chronic iron limitation.</title>
        <authorList>
            <person name="Lommer M."/>
            <person name="Specht M."/>
            <person name="Roy A.S."/>
            <person name="Kraemer L."/>
            <person name="Andreson R."/>
            <person name="Gutowska M.A."/>
            <person name="Wolf J."/>
            <person name="Bergner S.V."/>
            <person name="Schilhabel M.B."/>
            <person name="Klostermeier U.C."/>
            <person name="Beiko R.G."/>
            <person name="Rosenstiel P."/>
            <person name="Hippler M."/>
            <person name="Laroche J."/>
        </authorList>
    </citation>
    <scope>NUCLEOTIDE SEQUENCE [LARGE SCALE GENOMIC DNA]</scope>
    <source>
        <strain evidence="3 4">CCMP1005</strain>
    </source>
</reference>
<evidence type="ECO:0000256" key="1">
    <source>
        <dbReference type="ARBA" id="ARBA00022741"/>
    </source>
</evidence>
<name>K0RMG5_THAOC</name>